<protein>
    <submittedName>
        <fullName evidence="2">Uncharacterized protein</fullName>
    </submittedName>
</protein>
<proteinExistence type="predicted"/>
<organism evidence="2">
    <name type="scientific">Aspergillus arachidicola</name>
    <dbReference type="NCBI Taxonomy" id="656916"/>
    <lineage>
        <taxon>Eukaryota</taxon>
        <taxon>Fungi</taxon>
        <taxon>Dikarya</taxon>
        <taxon>Ascomycota</taxon>
        <taxon>Pezizomycotina</taxon>
        <taxon>Eurotiomycetes</taxon>
        <taxon>Eurotiomycetidae</taxon>
        <taxon>Eurotiales</taxon>
        <taxon>Aspergillaceae</taxon>
        <taxon>Aspergillus</taxon>
        <taxon>Aspergillus subgen. Circumdati</taxon>
    </lineage>
</organism>
<evidence type="ECO:0000256" key="1">
    <source>
        <dbReference type="SAM" id="Phobius"/>
    </source>
</evidence>
<evidence type="ECO:0000313" key="2">
    <source>
        <dbReference type="EMBL" id="KAE8334778.1"/>
    </source>
</evidence>
<gene>
    <name evidence="2" type="ORF">BDV24DRAFT_145273</name>
</gene>
<keyword evidence="1" id="KW-1133">Transmembrane helix</keyword>
<dbReference type="AlphaFoldDB" id="A0A5N6XPG2"/>
<keyword evidence="1" id="KW-0472">Membrane</keyword>
<keyword evidence="1" id="KW-0812">Transmembrane</keyword>
<dbReference type="EMBL" id="ML737247">
    <property type="protein sequence ID" value="KAE8334778.1"/>
    <property type="molecule type" value="Genomic_DNA"/>
</dbReference>
<reference evidence="2" key="1">
    <citation type="submission" date="2019-04" db="EMBL/GenBank/DDBJ databases">
        <title>Friends and foes A comparative genomics study of 23 Aspergillus species from section Flavi.</title>
        <authorList>
            <consortium name="DOE Joint Genome Institute"/>
            <person name="Kjaerbolling I."/>
            <person name="Vesth T."/>
            <person name="Frisvad J.C."/>
            <person name="Nybo J.L."/>
            <person name="Theobald S."/>
            <person name="Kildgaard S."/>
            <person name="Isbrandt T."/>
            <person name="Kuo A."/>
            <person name="Sato A."/>
            <person name="Lyhne E.K."/>
            <person name="Kogle M.E."/>
            <person name="Wiebenga A."/>
            <person name="Kun R.S."/>
            <person name="Lubbers R.J."/>
            <person name="Makela M.R."/>
            <person name="Barry K."/>
            <person name="Chovatia M."/>
            <person name="Clum A."/>
            <person name="Daum C."/>
            <person name="Haridas S."/>
            <person name="He G."/>
            <person name="LaButti K."/>
            <person name="Lipzen A."/>
            <person name="Mondo S."/>
            <person name="Riley R."/>
            <person name="Salamov A."/>
            <person name="Simmons B.A."/>
            <person name="Magnuson J.K."/>
            <person name="Henrissat B."/>
            <person name="Mortensen U.H."/>
            <person name="Larsen T.O."/>
            <person name="Devries R.P."/>
            <person name="Grigoriev I.V."/>
            <person name="Machida M."/>
            <person name="Baker S.E."/>
            <person name="Andersen M.R."/>
        </authorList>
    </citation>
    <scope>NUCLEOTIDE SEQUENCE</scope>
    <source>
        <strain evidence="2">CBS 117612</strain>
    </source>
</reference>
<feature type="transmembrane region" description="Helical" evidence="1">
    <location>
        <begin position="6"/>
        <end position="29"/>
    </location>
</feature>
<dbReference type="Proteomes" id="UP000325558">
    <property type="component" value="Unassembled WGS sequence"/>
</dbReference>
<accession>A0A5N6XPG2</accession>
<sequence length="99" mass="11809">MICTYGSVYLFHCLSIIICNVAPCFQMLLYQCTSMHIREDMNQKRGYSSRIEAIWRNVRERARPPSRRPLATSRVRKRLSFQWLKDMDCPRCESLSSWD</sequence>
<name>A0A5N6XPG2_9EURO</name>